<comment type="similarity">
    <text evidence="1 8">Belongs to the cytochrome P450 family.</text>
</comment>
<dbReference type="InterPro" id="IPR002401">
    <property type="entry name" value="Cyt_P450_E_grp-I"/>
</dbReference>
<evidence type="ECO:0000256" key="8">
    <source>
        <dbReference type="RuleBase" id="RU000461"/>
    </source>
</evidence>
<dbReference type="GO" id="GO:0020037">
    <property type="term" value="F:heme binding"/>
    <property type="evidence" value="ECO:0007669"/>
    <property type="project" value="InterPro"/>
</dbReference>
<feature type="binding site" description="axial binding residue" evidence="7">
    <location>
        <position position="452"/>
    </location>
    <ligand>
        <name>heme</name>
        <dbReference type="ChEBI" id="CHEBI:30413"/>
    </ligand>
    <ligandPart>
        <name>Fe</name>
        <dbReference type="ChEBI" id="CHEBI:18248"/>
    </ligandPart>
</feature>
<evidence type="ECO:0000313" key="11">
    <source>
        <dbReference type="Proteomes" id="UP001161247"/>
    </source>
</evidence>
<name>A0AAV1EG30_OLDCO</name>
<keyword evidence="11" id="KW-1185">Reference proteome</keyword>
<dbReference type="GO" id="GO:0005506">
    <property type="term" value="F:iron ion binding"/>
    <property type="evidence" value="ECO:0007669"/>
    <property type="project" value="InterPro"/>
</dbReference>
<dbReference type="Proteomes" id="UP001161247">
    <property type="component" value="Chromosome 9"/>
</dbReference>
<dbReference type="Pfam" id="PF00067">
    <property type="entry name" value="p450"/>
    <property type="match status" value="1"/>
</dbReference>
<keyword evidence="3 7" id="KW-0479">Metal-binding</keyword>
<dbReference type="FunFam" id="1.10.630.10:FF:000043">
    <property type="entry name" value="Cytochrome P450 99A2"/>
    <property type="match status" value="1"/>
</dbReference>
<evidence type="ECO:0000256" key="5">
    <source>
        <dbReference type="ARBA" id="ARBA00023004"/>
    </source>
</evidence>
<dbReference type="PROSITE" id="PS00086">
    <property type="entry name" value="CYTOCHROME_P450"/>
    <property type="match status" value="1"/>
</dbReference>
<keyword evidence="6 8" id="KW-0503">Monooxygenase</keyword>
<dbReference type="PRINTS" id="PR00463">
    <property type="entry name" value="EP450I"/>
</dbReference>
<dbReference type="PANTHER" id="PTHR47953:SF16">
    <property type="entry name" value="CYTOCHROME P450 71D8"/>
    <property type="match status" value="1"/>
</dbReference>
<evidence type="ECO:0000256" key="4">
    <source>
        <dbReference type="ARBA" id="ARBA00023002"/>
    </source>
</evidence>
<keyword evidence="4 8" id="KW-0560">Oxidoreductase</keyword>
<protein>
    <submittedName>
        <fullName evidence="10">OLC1v1020190C1</fullName>
    </submittedName>
</protein>
<keyword evidence="2 7" id="KW-0349">Heme</keyword>
<dbReference type="InterPro" id="IPR036396">
    <property type="entry name" value="Cyt_P450_sf"/>
</dbReference>
<evidence type="ECO:0000256" key="1">
    <source>
        <dbReference type="ARBA" id="ARBA00010617"/>
    </source>
</evidence>
<dbReference type="InterPro" id="IPR001128">
    <property type="entry name" value="Cyt_P450"/>
</dbReference>
<evidence type="ECO:0000313" key="10">
    <source>
        <dbReference type="EMBL" id="CAI9118600.1"/>
    </source>
</evidence>
<dbReference type="InterPro" id="IPR052306">
    <property type="entry name" value="CYP450_71D"/>
</dbReference>
<reference evidence="10" key="1">
    <citation type="submission" date="2023-03" db="EMBL/GenBank/DDBJ databases">
        <authorList>
            <person name="Julca I."/>
        </authorList>
    </citation>
    <scope>NUCLEOTIDE SEQUENCE</scope>
</reference>
<evidence type="ECO:0000256" key="6">
    <source>
        <dbReference type="ARBA" id="ARBA00023033"/>
    </source>
</evidence>
<keyword evidence="5 7" id="KW-0408">Iron</keyword>
<proteinExistence type="inferred from homology"/>
<feature type="chain" id="PRO_5043494363" evidence="9">
    <location>
        <begin position="18"/>
        <end position="515"/>
    </location>
</feature>
<dbReference type="Gene3D" id="1.10.630.10">
    <property type="entry name" value="Cytochrome P450"/>
    <property type="match status" value="1"/>
</dbReference>
<evidence type="ECO:0000256" key="7">
    <source>
        <dbReference type="PIRSR" id="PIRSR602401-1"/>
    </source>
</evidence>
<accession>A0AAV1EG30</accession>
<keyword evidence="9" id="KW-0732">Signal</keyword>
<dbReference type="PRINTS" id="PR00385">
    <property type="entry name" value="P450"/>
</dbReference>
<dbReference type="GO" id="GO:0009821">
    <property type="term" value="P:alkaloid biosynthetic process"/>
    <property type="evidence" value="ECO:0007669"/>
    <property type="project" value="UniProtKB-ARBA"/>
</dbReference>
<evidence type="ECO:0000256" key="3">
    <source>
        <dbReference type="ARBA" id="ARBA00022723"/>
    </source>
</evidence>
<dbReference type="AlphaFoldDB" id="A0AAV1EG30"/>
<sequence length="515" mass="58751">MHLAFHWIPFFLLAVLSLNFIKKRKKKSNHEANDAIKKKLPPGPRKLPIIGNMHHLMGSLPHHALKNLAQKHGDLMHLQLGEISAVVASSPSMAKEILKTHDLALANRPEFLVGKIILYNYSSIVFAPYGDYWRQMRKICALELLSPQSVRSFGSIRHDEVLRLVSSIQEEVLMQSQHGINLTGKIFSYTSSMVCRAAFGRTFGQHREKLVELLKEVLSRASGFDISDLFPSWKILHHLSWIKPKLVEVHNKFDEILDSIIQEHVENPTGRNGEFGQEDLIDVLLRIKRSGELQFPITNTNIKAILIDIFVGGTETSATVVEWAMAELIRNPKVLAKAQAEIRETLLAEKRVIEEIDIQKLSYLKLVIKETLRLHSPVPLLVPRDCKEQCEIDGYIIPPKTRVMVNVWAIGRDPKYWNDPESFQPERFESNSIDFLGNDYRFIPFGAGRRMCPGMSFGLANVEVPLAHLLYYFDWKLPNNIKCTELDMTETHGVTIARKNHLFLVASMYESLGKL</sequence>
<dbReference type="SUPFAM" id="SSF48264">
    <property type="entry name" value="Cytochrome P450"/>
    <property type="match status" value="1"/>
</dbReference>
<organism evidence="10 11">
    <name type="scientific">Oldenlandia corymbosa var. corymbosa</name>
    <dbReference type="NCBI Taxonomy" id="529605"/>
    <lineage>
        <taxon>Eukaryota</taxon>
        <taxon>Viridiplantae</taxon>
        <taxon>Streptophyta</taxon>
        <taxon>Embryophyta</taxon>
        <taxon>Tracheophyta</taxon>
        <taxon>Spermatophyta</taxon>
        <taxon>Magnoliopsida</taxon>
        <taxon>eudicotyledons</taxon>
        <taxon>Gunneridae</taxon>
        <taxon>Pentapetalae</taxon>
        <taxon>asterids</taxon>
        <taxon>lamiids</taxon>
        <taxon>Gentianales</taxon>
        <taxon>Rubiaceae</taxon>
        <taxon>Rubioideae</taxon>
        <taxon>Spermacoceae</taxon>
        <taxon>Hedyotis-Oldenlandia complex</taxon>
        <taxon>Oldenlandia</taxon>
    </lineage>
</organism>
<gene>
    <name evidence="10" type="ORF">OLC1_LOCUS24429</name>
</gene>
<dbReference type="EMBL" id="OX459126">
    <property type="protein sequence ID" value="CAI9118600.1"/>
    <property type="molecule type" value="Genomic_DNA"/>
</dbReference>
<dbReference type="GO" id="GO:0004497">
    <property type="term" value="F:monooxygenase activity"/>
    <property type="evidence" value="ECO:0007669"/>
    <property type="project" value="UniProtKB-KW"/>
</dbReference>
<evidence type="ECO:0000256" key="2">
    <source>
        <dbReference type="ARBA" id="ARBA00022617"/>
    </source>
</evidence>
<dbReference type="PANTHER" id="PTHR47953">
    <property type="entry name" value="OS08G0105600 PROTEIN"/>
    <property type="match status" value="1"/>
</dbReference>
<feature type="signal peptide" evidence="9">
    <location>
        <begin position="1"/>
        <end position="17"/>
    </location>
</feature>
<comment type="cofactor">
    <cofactor evidence="7">
        <name>heme</name>
        <dbReference type="ChEBI" id="CHEBI:30413"/>
    </cofactor>
</comment>
<evidence type="ECO:0000256" key="9">
    <source>
        <dbReference type="SAM" id="SignalP"/>
    </source>
</evidence>
<dbReference type="CDD" id="cd11072">
    <property type="entry name" value="CYP71-like"/>
    <property type="match status" value="1"/>
</dbReference>
<dbReference type="InterPro" id="IPR017972">
    <property type="entry name" value="Cyt_P450_CS"/>
</dbReference>
<dbReference type="GO" id="GO:0016705">
    <property type="term" value="F:oxidoreductase activity, acting on paired donors, with incorporation or reduction of molecular oxygen"/>
    <property type="evidence" value="ECO:0007669"/>
    <property type="project" value="InterPro"/>
</dbReference>